<dbReference type="eggNOG" id="ENOG502S374">
    <property type="taxonomic scope" value="Eukaryota"/>
</dbReference>
<protein>
    <recommendedName>
        <fullName evidence="3">EF-hand domain-containing protein</fullName>
    </recommendedName>
</protein>
<dbReference type="PROSITE" id="PS50222">
    <property type="entry name" value="EF_HAND_2"/>
    <property type="match status" value="3"/>
</dbReference>
<feature type="domain" description="EF-hand" evidence="3">
    <location>
        <begin position="248"/>
        <end position="282"/>
    </location>
</feature>
<accession>D2VFD8</accession>
<dbReference type="SMART" id="SM00054">
    <property type="entry name" value="EFh"/>
    <property type="match status" value="3"/>
</dbReference>
<sequence>MKRTTGLTRGQSTGELVNKQMVNKELETLMSNTAAAKKENAAQALLETKRKATLKESTDKKKLALHYPKYKKQGFTHTDLRTNEEFAMQQQQQQQQQMPENLEEDAEITEEEEEVIEDVDETRDFNIDETLPEALIISKKEVEEAFRFLDVRQRKKLTPKDLKMRLKSFYPNMTNKEYKFLISEPEFTMQTLQQILNIDTRNSIYGSNFYRSYDPVKEAFKVFDPKDSGFIDEKHLKEIMEQLGLGPITFEDMKVLIEIADKDGDGKISLEDFRDMTNLPDN</sequence>
<evidence type="ECO:0000313" key="4">
    <source>
        <dbReference type="EMBL" id="EFC44351.1"/>
    </source>
</evidence>
<dbReference type="SUPFAM" id="SSF47473">
    <property type="entry name" value="EF-hand"/>
    <property type="match status" value="1"/>
</dbReference>
<dbReference type="PANTHER" id="PTHR23050">
    <property type="entry name" value="CALCIUM BINDING PROTEIN"/>
    <property type="match status" value="1"/>
</dbReference>
<name>D2VFD8_NAEGR</name>
<dbReference type="KEGG" id="ngr:NAEGRDRAFT_79746"/>
<keyword evidence="5" id="KW-1185">Reference proteome</keyword>
<gene>
    <name evidence="4" type="ORF">NAEGRDRAFT_79746</name>
</gene>
<dbReference type="InterPro" id="IPR018247">
    <property type="entry name" value="EF_Hand_1_Ca_BS"/>
</dbReference>
<evidence type="ECO:0000259" key="3">
    <source>
        <dbReference type="PROSITE" id="PS50222"/>
    </source>
</evidence>
<dbReference type="VEuPathDB" id="AmoebaDB:NAEGRDRAFT_79746"/>
<dbReference type="RefSeq" id="XP_002677095.1">
    <property type="nucleotide sequence ID" value="XM_002677049.1"/>
</dbReference>
<dbReference type="PRINTS" id="PR01697">
    <property type="entry name" value="PARVALBUMIN"/>
</dbReference>
<dbReference type="AlphaFoldDB" id="D2VFD8"/>
<dbReference type="InterPro" id="IPR011992">
    <property type="entry name" value="EF-hand-dom_pair"/>
</dbReference>
<dbReference type="FunFam" id="1.10.238.10:FF:000003">
    <property type="entry name" value="Calmodulin A"/>
    <property type="match status" value="1"/>
</dbReference>
<dbReference type="InterPro" id="IPR050145">
    <property type="entry name" value="Centrin_CML-like"/>
</dbReference>
<organism evidence="5">
    <name type="scientific">Naegleria gruberi</name>
    <name type="common">Amoeba</name>
    <dbReference type="NCBI Taxonomy" id="5762"/>
    <lineage>
        <taxon>Eukaryota</taxon>
        <taxon>Discoba</taxon>
        <taxon>Heterolobosea</taxon>
        <taxon>Tetramitia</taxon>
        <taxon>Eutetramitia</taxon>
        <taxon>Vahlkampfiidae</taxon>
        <taxon>Naegleria</taxon>
    </lineage>
</organism>
<evidence type="ECO:0000256" key="1">
    <source>
        <dbReference type="ARBA" id="ARBA00022737"/>
    </source>
</evidence>
<dbReference type="Proteomes" id="UP000006671">
    <property type="component" value="Unassembled WGS sequence"/>
</dbReference>
<dbReference type="EMBL" id="GG738868">
    <property type="protein sequence ID" value="EFC44351.1"/>
    <property type="molecule type" value="Genomic_DNA"/>
</dbReference>
<keyword evidence="2" id="KW-0106">Calcium</keyword>
<dbReference type="Pfam" id="PF13499">
    <property type="entry name" value="EF-hand_7"/>
    <property type="match status" value="1"/>
</dbReference>
<feature type="domain" description="EF-hand" evidence="3">
    <location>
        <begin position="137"/>
        <end position="172"/>
    </location>
</feature>
<dbReference type="GeneID" id="8848245"/>
<reference evidence="4 5" key="1">
    <citation type="journal article" date="2010" name="Cell">
        <title>The genome of Naegleria gruberi illuminates early eukaryotic versatility.</title>
        <authorList>
            <person name="Fritz-Laylin L.K."/>
            <person name="Prochnik S.E."/>
            <person name="Ginger M.L."/>
            <person name="Dacks J.B."/>
            <person name="Carpenter M.L."/>
            <person name="Field M.C."/>
            <person name="Kuo A."/>
            <person name="Paredez A."/>
            <person name="Chapman J."/>
            <person name="Pham J."/>
            <person name="Shu S."/>
            <person name="Neupane R."/>
            <person name="Cipriano M."/>
            <person name="Mancuso J."/>
            <person name="Tu H."/>
            <person name="Salamov A."/>
            <person name="Lindquist E."/>
            <person name="Shapiro H."/>
            <person name="Lucas S."/>
            <person name="Grigoriev I.V."/>
            <person name="Cande W.Z."/>
            <person name="Fulton C."/>
            <person name="Rokhsar D.S."/>
            <person name="Dawson S.C."/>
        </authorList>
    </citation>
    <scope>NUCLEOTIDE SEQUENCE [LARGE SCALE GENOMIC DNA]</scope>
    <source>
        <strain evidence="4 5">NEG-M</strain>
    </source>
</reference>
<dbReference type="OrthoDB" id="26525at2759"/>
<dbReference type="STRING" id="5762.D2VFD8"/>
<dbReference type="InterPro" id="IPR002048">
    <property type="entry name" value="EF_hand_dom"/>
</dbReference>
<dbReference type="InParanoid" id="D2VFD8"/>
<feature type="domain" description="EF-hand" evidence="3">
    <location>
        <begin position="211"/>
        <end position="246"/>
    </location>
</feature>
<evidence type="ECO:0000256" key="2">
    <source>
        <dbReference type="ARBA" id="ARBA00022837"/>
    </source>
</evidence>
<dbReference type="Gene3D" id="1.10.238.10">
    <property type="entry name" value="EF-hand"/>
    <property type="match status" value="1"/>
</dbReference>
<dbReference type="PROSITE" id="PS00018">
    <property type="entry name" value="EF_HAND_1"/>
    <property type="match status" value="1"/>
</dbReference>
<dbReference type="CDD" id="cd00051">
    <property type="entry name" value="EFh"/>
    <property type="match status" value="1"/>
</dbReference>
<dbReference type="GO" id="GO:0005509">
    <property type="term" value="F:calcium ion binding"/>
    <property type="evidence" value="ECO:0007669"/>
    <property type="project" value="InterPro"/>
</dbReference>
<evidence type="ECO:0000313" key="5">
    <source>
        <dbReference type="Proteomes" id="UP000006671"/>
    </source>
</evidence>
<keyword evidence="1" id="KW-0677">Repeat</keyword>
<proteinExistence type="predicted"/>